<keyword evidence="1" id="KW-0472">Membrane</keyword>
<feature type="transmembrane region" description="Helical" evidence="1">
    <location>
        <begin position="37"/>
        <end position="59"/>
    </location>
</feature>
<dbReference type="PANTHER" id="PTHR46953:SF1">
    <property type="entry name" value="G-PROTEIN COUPLED RECEPTOR MTH-LIKE 1-RELATED"/>
    <property type="match status" value="1"/>
</dbReference>
<sequence length="219" mass="24734">MGCSFTPCMIATIISGIKFSGNKTKTAFILVDNVSAIMMHFFFLAAFFWLNTMCFNIWWTFRSERSGTAANEKGIQSTLGPRSTFFYRVQPASSVLRGIQGNSRTSTTSPPQPAQCPRGGLQFELIEWDANRWHYDERTNDARVGIEYLHTVCVRDVVAFSTRTLHHNMFRYGAITSSNESDFLIVLPITHLHLHIRYKAEQTTSASTTTTTTTARGIR</sequence>
<evidence type="ECO:0000313" key="2">
    <source>
        <dbReference type="EnsemblMetazoa" id="AFAF008852-PA"/>
    </source>
</evidence>
<dbReference type="VEuPathDB" id="VectorBase:AFAF008852"/>
<accession>A0A182QF14</accession>
<name>A0A182QF14_9DIPT</name>
<dbReference type="STRING" id="69004.A0A182QF14"/>
<evidence type="ECO:0000256" key="1">
    <source>
        <dbReference type="SAM" id="Phobius"/>
    </source>
</evidence>
<organism evidence="2 3">
    <name type="scientific">Anopheles farauti</name>
    <dbReference type="NCBI Taxonomy" id="69004"/>
    <lineage>
        <taxon>Eukaryota</taxon>
        <taxon>Metazoa</taxon>
        <taxon>Ecdysozoa</taxon>
        <taxon>Arthropoda</taxon>
        <taxon>Hexapoda</taxon>
        <taxon>Insecta</taxon>
        <taxon>Pterygota</taxon>
        <taxon>Neoptera</taxon>
        <taxon>Endopterygota</taxon>
        <taxon>Diptera</taxon>
        <taxon>Nematocera</taxon>
        <taxon>Culicoidea</taxon>
        <taxon>Culicidae</taxon>
        <taxon>Anophelinae</taxon>
        <taxon>Anopheles</taxon>
    </lineage>
</organism>
<reference evidence="3" key="1">
    <citation type="submission" date="2014-01" db="EMBL/GenBank/DDBJ databases">
        <title>The Genome Sequence of Anopheles farauti FAR1 (V2).</title>
        <authorList>
            <consortium name="The Broad Institute Genomics Platform"/>
            <person name="Neafsey D.E."/>
            <person name="Besansky N."/>
            <person name="Howell P."/>
            <person name="Walton C."/>
            <person name="Young S.K."/>
            <person name="Zeng Q."/>
            <person name="Gargeya S."/>
            <person name="Fitzgerald M."/>
            <person name="Haas B."/>
            <person name="Abouelleil A."/>
            <person name="Allen A.W."/>
            <person name="Alvarado L."/>
            <person name="Arachchi H.M."/>
            <person name="Berlin A.M."/>
            <person name="Chapman S.B."/>
            <person name="Gainer-Dewar J."/>
            <person name="Goldberg J."/>
            <person name="Griggs A."/>
            <person name="Gujja S."/>
            <person name="Hansen M."/>
            <person name="Howarth C."/>
            <person name="Imamovic A."/>
            <person name="Ireland A."/>
            <person name="Larimer J."/>
            <person name="McCowan C."/>
            <person name="Murphy C."/>
            <person name="Pearson M."/>
            <person name="Poon T.W."/>
            <person name="Priest M."/>
            <person name="Roberts A."/>
            <person name="Saif S."/>
            <person name="Shea T."/>
            <person name="Sisk P."/>
            <person name="Sykes S."/>
            <person name="Wortman J."/>
            <person name="Nusbaum C."/>
            <person name="Birren B."/>
        </authorList>
    </citation>
    <scope>NUCLEOTIDE SEQUENCE [LARGE SCALE GENOMIC DNA]</scope>
    <source>
        <strain evidence="3">FAR1</strain>
    </source>
</reference>
<dbReference type="Proteomes" id="UP000075886">
    <property type="component" value="Unassembled WGS sequence"/>
</dbReference>
<dbReference type="Gene3D" id="1.20.1070.10">
    <property type="entry name" value="Rhodopsin 7-helix transmembrane proteins"/>
    <property type="match status" value="1"/>
</dbReference>
<dbReference type="EMBL" id="AXCN02000851">
    <property type="status" value="NOT_ANNOTATED_CDS"/>
    <property type="molecule type" value="Genomic_DNA"/>
</dbReference>
<keyword evidence="1" id="KW-0812">Transmembrane</keyword>
<reference evidence="2" key="2">
    <citation type="submission" date="2020-05" db="UniProtKB">
        <authorList>
            <consortium name="EnsemblMetazoa"/>
        </authorList>
    </citation>
    <scope>IDENTIFICATION</scope>
    <source>
        <strain evidence="2">FAR1</strain>
    </source>
</reference>
<dbReference type="EMBL" id="AXCN02000852">
    <property type="status" value="NOT_ANNOTATED_CDS"/>
    <property type="molecule type" value="Genomic_DNA"/>
</dbReference>
<dbReference type="InterPro" id="IPR052808">
    <property type="entry name" value="GPCR_Mth-like"/>
</dbReference>
<dbReference type="AlphaFoldDB" id="A0A182QF14"/>
<keyword evidence="1" id="KW-1133">Transmembrane helix</keyword>
<keyword evidence="3" id="KW-1185">Reference proteome</keyword>
<dbReference type="EnsemblMetazoa" id="AFAF008852-RA">
    <property type="protein sequence ID" value="AFAF008852-PA"/>
    <property type="gene ID" value="AFAF008852"/>
</dbReference>
<protein>
    <submittedName>
        <fullName evidence="2">Uncharacterized protein</fullName>
    </submittedName>
</protein>
<proteinExistence type="predicted"/>
<dbReference type="PANTHER" id="PTHR46953">
    <property type="entry name" value="G-PROTEIN COUPLED RECEPTOR MTH-LIKE 1-RELATED"/>
    <property type="match status" value="1"/>
</dbReference>
<evidence type="ECO:0000313" key="3">
    <source>
        <dbReference type="Proteomes" id="UP000075886"/>
    </source>
</evidence>